<dbReference type="STRING" id="283909.R7U0F3"/>
<evidence type="ECO:0000313" key="5">
    <source>
        <dbReference type="EnsemblMetazoa" id="CapteP179284"/>
    </source>
</evidence>
<dbReference type="GO" id="GO:0005826">
    <property type="term" value="C:actomyosin contractile ring"/>
    <property type="evidence" value="ECO:0007669"/>
    <property type="project" value="TreeGrafter"/>
</dbReference>
<evidence type="ECO:0000259" key="3">
    <source>
        <dbReference type="PROSITE" id="PS50003"/>
    </source>
</evidence>
<dbReference type="GO" id="GO:0031106">
    <property type="term" value="P:septin ring organization"/>
    <property type="evidence" value="ECO:0007669"/>
    <property type="project" value="TreeGrafter"/>
</dbReference>
<accession>R7U0F3</accession>
<keyword evidence="6" id="KW-1185">Reference proteome</keyword>
<reference evidence="5" key="3">
    <citation type="submission" date="2015-06" db="UniProtKB">
        <authorList>
            <consortium name="EnsemblMetazoa"/>
        </authorList>
    </citation>
    <scope>IDENTIFICATION</scope>
</reference>
<dbReference type="HOGENOM" id="CLU_030854_1_0_1"/>
<dbReference type="InterPro" id="IPR037840">
    <property type="entry name" value="PH_Anillin"/>
</dbReference>
<evidence type="ECO:0000256" key="1">
    <source>
        <dbReference type="ARBA" id="ARBA00023054"/>
    </source>
</evidence>
<dbReference type="Gene3D" id="2.30.29.30">
    <property type="entry name" value="Pleckstrin-homology domain (PH domain)/Phosphotyrosine-binding domain (PTB)"/>
    <property type="match status" value="1"/>
</dbReference>
<reference evidence="4 6" key="2">
    <citation type="journal article" date="2013" name="Nature">
        <title>Insights into bilaterian evolution from three spiralian genomes.</title>
        <authorList>
            <person name="Simakov O."/>
            <person name="Marletaz F."/>
            <person name="Cho S.J."/>
            <person name="Edsinger-Gonzales E."/>
            <person name="Havlak P."/>
            <person name="Hellsten U."/>
            <person name="Kuo D.H."/>
            <person name="Larsson T."/>
            <person name="Lv J."/>
            <person name="Arendt D."/>
            <person name="Savage R."/>
            <person name="Osoegawa K."/>
            <person name="de Jong P."/>
            <person name="Grimwood J."/>
            <person name="Chapman J.A."/>
            <person name="Shapiro H."/>
            <person name="Aerts A."/>
            <person name="Otillar R.P."/>
            <person name="Terry A.Y."/>
            <person name="Boore J.L."/>
            <person name="Grigoriev I.V."/>
            <person name="Lindberg D.R."/>
            <person name="Seaver E.C."/>
            <person name="Weisblat D.A."/>
            <person name="Putnam N.H."/>
            <person name="Rokhsar D.S."/>
        </authorList>
    </citation>
    <scope>NUCLEOTIDE SEQUENCE</scope>
    <source>
        <strain evidence="4 6">I ESC-2004</strain>
    </source>
</reference>
<dbReference type="InterPro" id="IPR001849">
    <property type="entry name" value="PH_domain"/>
</dbReference>
<feature type="compositionally biased region" description="Basic residues" evidence="2">
    <location>
        <begin position="275"/>
        <end position="288"/>
    </location>
</feature>
<keyword evidence="1" id="KW-0175">Coiled coil</keyword>
<gene>
    <name evidence="4" type="ORF">CAPTEDRAFT_179284</name>
</gene>
<sequence>MRRKKESFRRPQSQPEWATPTNDRYRQVRWASGVEGSTTDDSDRDVPYSLDQYRHENAEKRKSEASTPRIVVRHSRIEMPSTASESEDSRRVAPQPAIRETNIKKKVQDLQELVNQEQSVIMQTSNALNQCCGINSTFAGSAEAVECHRLLLMACKKREIYITEMQLLKQGRSKVIESQRGPQGSLTISDIRLPLKQEFMSRIGSPRDTTVHYFVIMLRLPSRGLFTQMVSTHDAMLKGSLDFPNLFKISDIGQEFSMDLEVFGMSITREPTNTPKKKKGLTPKKKPKTPNAKALQSPGGPYAVRTTNFTLLSSLKLGLNAADQTHFTLPQVPFSAPLQGSIQLKMRCLMESKVEHRGFLTMFADVSGFGAWHRRWCVLKDNSLSYWKYPDEENVKEPMDHLDLKLCITDQIGLIPRDVCARPNSFELRTVRRQQRGETDTLVSKCYNTMTTTKHWLSADTKEERLFWCGKLNEALHNVRAWHSDALRPLKQVKSTNPYDSESAC</sequence>
<feature type="compositionally biased region" description="Polar residues" evidence="2">
    <location>
        <begin position="10"/>
        <end position="22"/>
    </location>
</feature>
<dbReference type="OMA" id="KCTNDVV"/>
<proteinExistence type="predicted"/>
<dbReference type="FunFam" id="2.30.29.30:FF:000111">
    <property type="entry name" value="anillin isoform X1"/>
    <property type="match status" value="1"/>
</dbReference>
<dbReference type="PANTHER" id="PTHR21538">
    <property type="entry name" value="ANILLIN/RHOTEKIN RTKN"/>
    <property type="match status" value="1"/>
</dbReference>
<dbReference type="CDD" id="cd01263">
    <property type="entry name" value="PH_anillin"/>
    <property type="match status" value="1"/>
</dbReference>
<dbReference type="AlphaFoldDB" id="R7U0F3"/>
<dbReference type="EMBL" id="AMQN01010094">
    <property type="status" value="NOT_ANNOTATED_CDS"/>
    <property type="molecule type" value="Genomic_DNA"/>
</dbReference>
<dbReference type="SUPFAM" id="SSF50729">
    <property type="entry name" value="PH domain-like"/>
    <property type="match status" value="1"/>
</dbReference>
<reference evidence="6" key="1">
    <citation type="submission" date="2012-12" db="EMBL/GenBank/DDBJ databases">
        <authorList>
            <person name="Hellsten U."/>
            <person name="Grimwood J."/>
            <person name="Chapman J.A."/>
            <person name="Shapiro H."/>
            <person name="Aerts A."/>
            <person name="Otillar R.P."/>
            <person name="Terry A.Y."/>
            <person name="Boore J.L."/>
            <person name="Simakov O."/>
            <person name="Marletaz F."/>
            <person name="Cho S.-J."/>
            <person name="Edsinger-Gonzales E."/>
            <person name="Havlak P."/>
            <person name="Kuo D.-H."/>
            <person name="Larsson T."/>
            <person name="Lv J."/>
            <person name="Arendt D."/>
            <person name="Savage R."/>
            <person name="Osoegawa K."/>
            <person name="de Jong P."/>
            <person name="Lindberg D.R."/>
            <person name="Seaver E.C."/>
            <person name="Weisblat D.A."/>
            <person name="Putnam N.H."/>
            <person name="Grigoriev I.V."/>
            <person name="Rokhsar D.S."/>
        </authorList>
    </citation>
    <scope>NUCLEOTIDE SEQUENCE</scope>
    <source>
        <strain evidence="6">I ESC-2004</strain>
    </source>
</reference>
<dbReference type="InterPro" id="IPR051364">
    <property type="entry name" value="Cytokinesis/Rho-signaling"/>
</dbReference>
<dbReference type="GO" id="GO:0000915">
    <property type="term" value="P:actomyosin contractile ring assembly"/>
    <property type="evidence" value="ECO:0007669"/>
    <property type="project" value="TreeGrafter"/>
</dbReference>
<dbReference type="OrthoDB" id="5915976at2759"/>
<dbReference type="GO" id="GO:0000281">
    <property type="term" value="P:mitotic cytokinesis"/>
    <property type="evidence" value="ECO:0007669"/>
    <property type="project" value="TreeGrafter"/>
</dbReference>
<feature type="compositionally biased region" description="Basic and acidic residues" evidence="2">
    <location>
        <begin position="52"/>
        <end position="64"/>
    </location>
</feature>
<dbReference type="InterPro" id="IPR011993">
    <property type="entry name" value="PH-like_dom_sf"/>
</dbReference>
<dbReference type="InterPro" id="IPR012966">
    <property type="entry name" value="AHD"/>
</dbReference>
<dbReference type="PROSITE" id="PS50003">
    <property type="entry name" value="PH_DOMAIN"/>
    <property type="match status" value="1"/>
</dbReference>
<dbReference type="PANTHER" id="PTHR21538:SF23">
    <property type="entry name" value="ANILLIN"/>
    <property type="match status" value="1"/>
</dbReference>
<feature type="region of interest" description="Disordered" evidence="2">
    <location>
        <begin position="1"/>
        <end position="100"/>
    </location>
</feature>
<evidence type="ECO:0000313" key="6">
    <source>
        <dbReference type="Proteomes" id="UP000014760"/>
    </source>
</evidence>
<feature type="domain" description="PH" evidence="3">
    <location>
        <begin position="353"/>
        <end position="477"/>
    </location>
</feature>
<dbReference type="Proteomes" id="UP000014760">
    <property type="component" value="Unassembled WGS sequence"/>
</dbReference>
<dbReference type="Pfam" id="PF08174">
    <property type="entry name" value="Anillin"/>
    <property type="match status" value="1"/>
</dbReference>
<dbReference type="EMBL" id="KB307016">
    <property type="protein sequence ID" value="ELT99302.1"/>
    <property type="molecule type" value="Genomic_DNA"/>
</dbReference>
<organism evidence="4">
    <name type="scientific">Capitella teleta</name>
    <name type="common">Polychaete worm</name>
    <dbReference type="NCBI Taxonomy" id="283909"/>
    <lineage>
        <taxon>Eukaryota</taxon>
        <taxon>Metazoa</taxon>
        <taxon>Spiralia</taxon>
        <taxon>Lophotrochozoa</taxon>
        <taxon>Annelida</taxon>
        <taxon>Polychaeta</taxon>
        <taxon>Sedentaria</taxon>
        <taxon>Scolecida</taxon>
        <taxon>Capitellidae</taxon>
        <taxon>Capitella</taxon>
    </lineage>
</organism>
<evidence type="ECO:0000313" key="4">
    <source>
        <dbReference type="EMBL" id="ELT99302.1"/>
    </source>
</evidence>
<evidence type="ECO:0000256" key="2">
    <source>
        <dbReference type="SAM" id="MobiDB-lite"/>
    </source>
</evidence>
<dbReference type="Pfam" id="PF00169">
    <property type="entry name" value="PH"/>
    <property type="match status" value="1"/>
</dbReference>
<name>R7U0F3_CAPTE</name>
<protein>
    <recommendedName>
        <fullName evidence="3">PH domain-containing protein</fullName>
    </recommendedName>
</protein>
<dbReference type="EnsemblMetazoa" id="CapteT179284">
    <property type="protein sequence ID" value="CapteP179284"/>
    <property type="gene ID" value="CapteG179284"/>
</dbReference>
<feature type="region of interest" description="Disordered" evidence="2">
    <location>
        <begin position="268"/>
        <end position="299"/>
    </location>
</feature>
<dbReference type="SMART" id="SM00233">
    <property type="entry name" value="PH"/>
    <property type="match status" value="1"/>
</dbReference>